<organism evidence="2 3">
    <name type="scientific">Aegotheles bennettii</name>
    <dbReference type="NCBI Taxonomy" id="48278"/>
    <lineage>
        <taxon>Eukaryota</taxon>
        <taxon>Metazoa</taxon>
        <taxon>Chordata</taxon>
        <taxon>Craniata</taxon>
        <taxon>Vertebrata</taxon>
        <taxon>Euteleostomi</taxon>
        <taxon>Archelosauria</taxon>
        <taxon>Archosauria</taxon>
        <taxon>Dinosauria</taxon>
        <taxon>Saurischia</taxon>
        <taxon>Theropoda</taxon>
        <taxon>Coelurosauria</taxon>
        <taxon>Aves</taxon>
        <taxon>Neognathae</taxon>
        <taxon>Neoaves</taxon>
        <taxon>Strisores</taxon>
        <taxon>Caprimulgiformes</taxon>
        <taxon>Aegothelidae</taxon>
        <taxon>Aegotheles</taxon>
    </lineage>
</organism>
<reference evidence="2 3" key="1">
    <citation type="submission" date="2019-09" db="EMBL/GenBank/DDBJ databases">
        <title>Bird 10,000 Genomes (B10K) Project - Family phase.</title>
        <authorList>
            <person name="Zhang G."/>
        </authorList>
    </citation>
    <scope>NUCLEOTIDE SEQUENCE [LARGE SCALE GENOMIC DNA]</scope>
    <source>
        <strain evidence="2">B10K-DU-029-76</strain>
        <tissue evidence="2">Heart</tissue>
    </source>
</reference>
<comment type="caution">
    <text evidence="2">The sequence shown here is derived from an EMBL/GenBank/DDBJ whole genome shotgun (WGS) entry which is preliminary data.</text>
</comment>
<keyword evidence="1" id="KW-0812">Transmembrane</keyword>
<name>A0A7K6U320_9AVES</name>
<proteinExistence type="predicted"/>
<evidence type="ECO:0000256" key="1">
    <source>
        <dbReference type="SAM" id="Phobius"/>
    </source>
</evidence>
<keyword evidence="1" id="KW-1133">Transmembrane helix</keyword>
<gene>
    <name evidence="2" type="primary">Abca6</name>
    <name evidence="2" type="ORF">AEGBEN_R15267</name>
</gene>
<feature type="transmembrane region" description="Helical" evidence="1">
    <location>
        <begin position="50"/>
        <end position="71"/>
    </location>
</feature>
<keyword evidence="1" id="KW-0472">Membrane</keyword>
<dbReference type="OrthoDB" id="9310300at2759"/>
<dbReference type="Proteomes" id="UP000559068">
    <property type="component" value="Unassembled WGS sequence"/>
</dbReference>
<protein>
    <submittedName>
        <fullName evidence="2">ABCA6 protein</fullName>
    </submittedName>
</protein>
<accession>A0A7K6U320</accession>
<evidence type="ECO:0000313" key="3">
    <source>
        <dbReference type="Proteomes" id="UP000559068"/>
    </source>
</evidence>
<feature type="non-terminal residue" evidence="2">
    <location>
        <position position="82"/>
    </location>
</feature>
<feature type="non-terminal residue" evidence="2">
    <location>
        <position position="1"/>
    </location>
</feature>
<evidence type="ECO:0000313" key="2">
    <source>
        <dbReference type="EMBL" id="NWX16456.1"/>
    </source>
</evidence>
<dbReference type="AlphaFoldDB" id="A0A7K6U320"/>
<dbReference type="EMBL" id="VZRW01005550">
    <property type="protein sequence ID" value="NWX16456.1"/>
    <property type="molecule type" value="Genomic_DNA"/>
</dbReference>
<sequence>MCSAEPINCFPMLMNIISNTFLRLFNSTARIRIWSHPFYSTQSPELKEGVLFSCLKYMAIFAAGLPPYFLVSIMEDYKVKNV</sequence>
<keyword evidence="3" id="KW-1185">Reference proteome</keyword>